<dbReference type="OrthoDB" id="338814at2759"/>
<dbReference type="FunCoup" id="A0A2P5IDW8">
    <property type="interactions" value="1097"/>
</dbReference>
<dbReference type="PANTHER" id="PTHR13387">
    <property type="entry name" value="PROTEIN HGH1 HOMOLOG"/>
    <property type="match status" value="1"/>
</dbReference>
<comment type="caution">
    <text evidence="6">The sequence shown here is derived from an EMBL/GenBank/DDBJ whole genome shotgun (WGS) entry which is preliminary data.</text>
</comment>
<dbReference type="STRING" id="158607.A0A2P5IDW8"/>
<comment type="similarity">
    <text evidence="1">Belongs to the HGH1 family.</text>
</comment>
<evidence type="ECO:0000256" key="2">
    <source>
        <dbReference type="ARBA" id="ARBA00014076"/>
    </source>
</evidence>
<dbReference type="Proteomes" id="UP000094444">
    <property type="component" value="Unassembled WGS sequence"/>
</dbReference>
<dbReference type="InterPro" id="IPR016024">
    <property type="entry name" value="ARM-type_fold"/>
</dbReference>
<dbReference type="InterPro" id="IPR039717">
    <property type="entry name" value="Hgh1"/>
</dbReference>
<dbReference type="EMBL" id="MAVT02000037">
    <property type="protein sequence ID" value="POS80675.1"/>
    <property type="molecule type" value="Genomic_DNA"/>
</dbReference>
<organism evidence="6 7">
    <name type="scientific">Diaporthe helianthi</name>
    <dbReference type="NCBI Taxonomy" id="158607"/>
    <lineage>
        <taxon>Eukaryota</taxon>
        <taxon>Fungi</taxon>
        <taxon>Dikarya</taxon>
        <taxon>Ascomycota</taxon>
        <taxon>Pezizomycotina</taxon>
        <taxon>Sordariomycetes</taxon>
        <taxon>Sordariomycetidae</taxon>
        <taxon>Diaporthales</taxon>
        <taxon>Diaporthaceae</taxon>
        <taxon>Diaporthe</taxon>
    </lineage>
</organism>
<dbReference type="InterPro" id="IPR011989">
    <property type="entry name" value="ARM-like"/>
</dbReference>
<evidence type="ECO:0000313" key="7">
    <source>
        <dbReference type="Proteomes" id="UP000094444"/>
    </source>
</evidence>
<dbReference type="InParanoid" id="A0A2P5IDW8"/>
<name>A0A2P5IDW8_DIAHE</name>
<keyword evidence="7" id="KW-1185">Reference proteome</keyword>
<dbReference type="Gene3D" id="1.25.10.10">
    <property type="entry name" value="Leucine-rich Repeat Variant"/>
    <property type="match status" value="1"/>
</dbReference>
<evidence type="ECO:0000259" key="5">
    <source>
        <dbReference type="Pfam" id="PF04064"/>
    </source>
</evidence>
<gene>
    <name evidence="6" type="ORF">DHEL01_v200922</name>
</gene>
<evidence type="ECO:0000256" key="3">
    <source>
        <dbReference type="SAM" id="MobiDB-lite"/>
    </source>
</evidence>
<dbReference type="Pfam" id="PF04063">
    <property type="entry name" value="DUF383"/>
    <property type="match status" value="1"/>
</dbReference>
<dbReference type="SUPFAM" id="SSF48371">
    <property type="entry name" value="ARM repeat"/>
    <property type="match status" value="1"/>
</dbReference>
<evidence type="ECO:0000313" key="6">
    <source>
        <dbReference type="EMBL" id="POS80675.1"/>
    </source>
</evidence>
<feature type="region of interest" description="Disordered" evidence="3">
    <location>
        <begin position="375"/>
        <end position="395"/>
    </location>
</feature>
<dbReference type="InterPro" id="IPR007205">
    <property type="entry name" value="Protein_HGH1_N"/>
</dbReference>
<dbReference type="PANTHER" id="PTHR13387:SF9">
    <property type="entry name" value="PROTEIN HGH1 HOMOLOG"/>
    <property type="match status" value="1"/>
</dbReference>
<dbReference type="Pfam" id="PF04064">
    <property type="entry name" value="DUF384"/>
    <property type="match status" value="1"/>
</dbReference>
<dbReference type="AlphaFoldDB" id="A0A2P5IDW8"/>
<evidence type="ECO:0000259" key="4">
    <source>
        <dbReference type="Pfam" id="PF04063"/>
    </source>
</evidence>
<reference evidence="6" key="1">
    <citation type="submission" date="2017-09" db="EMBL/GenBank/DDBJ databases">
        <title>Polyketide synthases of a Diaporthe helianthi virulent isolate.</title>
        <authorList>
            <person name="Baroncelli R."/>
        </authorList>
    </citation>
    <scope>NUCLEOTIDE SEQUENCE [LARGE SCALE GENOMIC DNA]</scope>
    <source>
        <strain evidence="6">7/96</strain>
    </source>
</reference>
<feature type="domain" description="Protein HGH1 N-terminal" evidence="4">
    <location>
        <begin position="131"/>
        <end position="314"/>
    </location>
</feature>
<sequence length="395" mass="45119">MPTELEELVGFIASPNPQIRAVAVENLVGYSTAQPSIFKINQLVPVKNLKVLIQDRPQIAQHALTILVNIAADSEVLKFLAADDKFLDVIFSRITVRYLFSLFSCEYSKPEIQRLMRSLDGLYVLMQLHLQNPAEPNANLLAMLLANLAKWDGLKNIVSRKQKAPEGLASDDLVLNQLVDLFVKGANGSYNKDADYDYLAYLFADLAKHQEVRQYFVKRQEYDSVIPLTKLKVFTEHRSDIRRKGVASTIKNVAFDVPSHPLFFSEDEIHIFPYILLPIMGNEEYDEDDVMAMLPELSLLPPDKERERDTSIIQTHVETLMLFTTTREGRDKMREIKVYPIVRETHLRVKEDSVKLACERLVQVLMLDNEVEDETPRVVELDDDEDGDDGKVVEV</sequence>
<protein>
    <recommendedName>
        <fullName evidence="2">Protein HGH1 homolog</fullName>
    </recommendedName>
</protein>
<proteinExistence type="inferred from homology"/>
<feature type="domain" description="Protein HGH1 C-terminal" evidence="5">
    <location>
        <begin position="319"/>
        <end position="371"/>
    </location>
</feature>
<evidence type="ECO:0000256" key="1">
    <source>
        <dbReference type="ARBA" id="ARBA00006712"/>
    </source>
</evidence>
<dbReference type="InterPro" id="IPR007206">
    <property type="entry name" value="Protein_HGH1_C"/>
</dbReference>
<accession>A0A2P5IDW8</accession>